<evidence type="ECO:0000313" key="17">
    <source>
        <dbReference type="Proteomes" id="UP000739538"/>
    </source>
</evidence>
<dbReference type="NCBIfam" id="TIGR00229">
    <property type="entry name" value="sensory_box"/>
    <property type="match status" value="1"/>
</dbReference>
<dbReference type="SMART" id="SM00304">
    <property type="entry name" value="HAMP"/>
    <property type="match status" value="1"/>
</dbReference>
<dbReference type="InterPro" id="IPR036097">
    <property type="entry name" value="HisK_dim/P_sf"/>
</dbReference>
<name>A0A956NDK7_UNCEI</name>
<keyword evidence="9" id="KW-0067">ATP-binding</keyword>
<dbReference type="GO" id="GO:0005886">
    <property type="term" value="C:plasma membrane"/>
    <property type="evidence" value="ECO:0007669"/>
    <property type="project" value="UniProtKB-SubCell"/>
</dbReference>
<dbReference type="CDD" id="cd00130">
    <property type="entry name" value="PAS"/>
    <property type="match status" value="1"/>
</dbReference>
<evidence type="ECO:0000259" key="13">
    <source>
        <dbReference type="PROSITE" id="PS50109"/>
    </source>
</evidence>
<dbReference type="Pfam" id="PF00512">
    <property type="entry name" value="HisKA"/>
    <property type="match status" value="1"/>
</dbReference>
<dbReference type="InterPro" id="IPR000700">
    <property type="entry name" value="PAS-assoc_C"/>
</dbReference>
<reference evidence="16" key="2">
    <citation type="journal article" date="2021" name="Microbiome">
        <title>Successional dynamics and alternative stable states in a saline activated sludge microbial community over 9 years.</title>
        <authorList>
            <person name="Wang Y."/>
            <person name="Ye J."/>
            <person name="Ju F."/>
            <person name="Liu L."/>
            <person name="Boyd J.A."/>
            <person name="Deng Y."/>
            <person name="Parks D.H."/>
            <person name="Jiang X."/>
            <person name="Yin X."/>
            <person name="Woodcroft B.J."/>
            <person name="Tyson G.W."/>
            <person name="Hugenholtz P."/>
            <person name="Polz M.F."/>
            <person name="Zhang T."/>
        </authorList>
    </citation>
    <scope>NUCLEOTIDE SEQUENCE</scope>
    <source>
        <strain evidence="16">HKST-UBA02</strain>
    </source>
</reference>
<dbReference type="PROSITE" id="PS50885">
    <property type="entry name" value="HAMP"/>
    <property type="match status" value="1"/>
</dbReference>
<feature type="transmembrane region" description="Helical" evidence="12">
    <location>
        <begin position="173"/>
        <end position="195"/>
    </location>
</feature>
<evidence type="ECO:0000256" key="11">
    <source>
        <dbReference type="ARBA" id="ARBA00023136"/>
    </source>
</evidence>
<dbReference type="Gene3D" id="3.30.450.20">
    <property type="entry name" value="PAS domain"/>
    <property type="match status" value="1"/>
</dbReference>
<evidence type="ECO:0000256" key="2">
    <source>
        <dbReference type="ARBA" id="ARBA00004236"/>
    </source>
</evidence>
<dbReference type="InterPro" id="IPR013656">
    <property type="entry name" value="PAS_4"/>
</dbReference>
<dbReference type="PROSITE" id="PS50113">
    <property type="entry name" value="PAC"/>
    <property type="match status" value="1"/>
</dbReference>
<dbReference type="SMART" id="SM00388">
    <property type="entry name" value="HisKA"/>
    <property type="match status" value="1"/>
</dbReference>
<dbReference type="SUPFAM" id="SSF55874">
    <property type="entry name" value="ATPase domain of HSP90 chaperone/DNA topoisomerase II/histidine kinase"/>
    <property type="match status" value="1"/>
</dbReference>
<evidence type="ECO:0000256" key="12">
    <source>
        <dbReference type="SAM" id="Phobius"/>
    </source>
</evidence>
<feature type="transmembrane region" description="Helical" evidence="12">
    <location>
        <begin position="6"/>
        <end position="30"/>
    </location>
</feature>
<evidence type="ECO:0000256" key="9">
    <source>
        <dbReference type="ARBA" id="ARBA00022840"/>
    </source>
</evidence>
<evidence type="ECO:0000256" key="8">
    <source>
        <dbReference type="ARBA" id="ARBA00022777"/>
    </source>
</evidence>
<dbReference type="InterPro" id="IPR003594">
    <property type="entry name" value="HATPase_dom"/>
</dbReference>
<feature type="domain" description="PAC" evidence="14">
    <location>
        <begin position="317"/>
        <end position="369"/>
    </location>
</feature>
<dbReference type="SUPFAM" id="SSF47384">
    <property type="entry name" value="Homodimeric domain of signal transducing histidine kinase"/>
    <property type="match status" value="1"/>
</dbReference>
<keyword evidence="11 12" id="KW-0472">Membrane</keyword>
<proteinExistence type="predicted"/>
<dbReference type="InterPro" id="IPR036890">
    <property type="entry name" value="HATPase_C_sf"/>
</dbReference>
<dbReference type="SMART" id="SM00387">
    <property type="entry name" value="HATPase_c"/>
    <property type="match status" value="1"/>
</dbReference>
<feature type="domain" description="HAMP" evidence="15">
    <location>
        <begin position="192"/>
        <end position="244"/>
    </location>
</feature>
<gene>
    <name evidence="16" type="ORF">KDA27_04035</name>
</gene>
<sequence length="591" mass="65663">MRSLPVRWLLFPSYIVLAALTLVLSGYFLFRLLSDFLYRETEEDVAARTELVATALEGIPLDAPSSELDSRVAKLSDGTNRITVIRADGIVIADTHANAPSMDNHAERPEVRGALRGVPTSARRFSHTVQQEMMVHAIPVGKDSAGRPQAVVRVGEPLSHVEEALSTSRRRGFAGAAIAAFVAALVGWFVARWFARPLEQMQFAAERYASGDLTFRVGPLLSAEGQRLRLALNNMAGDLDARIKDLARRNREQSALFRSMSEGVIAVDHQGRVLSINPSARELFRVTLDVTEGRKLPEVIRHSQLLSILDDTLASSDVLESELVLHEDQDRFIQVHGSALILSDGQRIGALLVLNDVTRQKRMEDERRELVANVSHELRTPVAAIRGYLETLENGAIHDPEKAVRFISIASRQTERLSALIEDLLQLAKIEREVESEQVERIQQEIEPILSSCAQTFEPLCEDGTRIEVHCPPELEAEIQEEMLERALANLVSNSLRYGRPGQLISIRAEERSGWIHISVTDEGDGIDREHLSRLFERFYTVDKARSRQKGGTGLGLSIVKHIAKAHRGDVSVTSRKGVGSTFTIRFPAEA</sequence>
<keyword evidence="5" id="KW-0597">Phosphoprotein</keyword>
<dbReference type="EC" id="2.7.13.3" evidence="3"/>
<dbReference type="Proteomes" id="UP000739538">
    <property type="component" value="Unassembled WGS sequence"/>
</dbReference>
<dbReference type="InterPro" id="IPR000014">
    <property type="entry name" value="PAS"/>
</dbReference>
<evidence type="ECO:0000256" key="3">
    <source>
        <dbReference type="ARBA" id="ARBA00012438"/>
    </source>
</evidence>
<dbReference type="GO" id="GO:0005524">
    <property type="term" value="F:ATP binding"/>
    <property type="evidence" value="ECO:0007669"/>
    <property type="project" value="UniProtKB-KW"/>
</dbReference>
<evidence type="ECO:0000256" key="7">
    <source>
        <dbReference type="ARBA" id="ARBA00022741"/>
    </source>
</evidence>
<organism evidence="16 17">
    <name type="scientific">Eiseniibacteriota bacterium</name>
    <dbReference type="NCBI Taxonomy" id="2212470"/>
    <lineage>
        <taxon>Bacteria</taxon>
        <taxon>Candidatus Eiseniibacteriota</taxon>
    </lineage>
</organism>
<comment type="subcellular location">
    <subcellularLocation>
        <location evidence="2">Cell membrane</location>
    </subcellularLocation>
</comment>
<evidence type="ECO:0000256" key="1">
    <source>
        <dbReference type="ARBA" id="ARBA00000085"/>
    </source>
</evidence>
<comment type="catalytic activity">
    <reaction evidence="1">
        <text>ATP + protein L-histidine = ADP + protein N-phospho-L-histidine.</text>
        <dbReference type="EC" id="2.7.13.3"/>
    </reaction>
</comment>
<dbReference type="PRINTS" id="PR00344">
    <property type="entry name" value="BCTRLSENSOR"/>
</dbReference>
<dbReference type="InterPro" id="IPR005467">
    <property type="entry name" value="His_kinase_dom"/>
</dbReference>
<dbReference type="CDD" id="cd00082">
    <property type="entry name" value="HisKA"/>
    <property type="match status" value="1"/>
</dbReference>
<dbReference type="PANTHER" id="PTHR45453:SF1">
    <property type="entry name" value="PHOSPHATE REGULON SENSOR PROTEIN PHOR"/>
    <property type="match status" value="1"/>
</dbReference>
<dbReference type="EMBL" id="JAGQHS010000013">
    <property type="protein sequence ID" value="MCA9754949.1"/>
    <property type="molecule type" value="Genomic_DNA"/>
</dbReference>
<accession>A0A956NDK7</accession>
<dbReference type="Pfam" id="PF02518">
    <property type="entry name" value="HATPase_c"/>
    <property type="match status" value="1"/>
</dbReference>
<keyword evidence="7" id="KW-0547">Nucleotide-binding</keyword>
<dbReference type="InterPro" id="IPR050351">
    <property type="entry name" value="BphY/WalK/GraS-like"/>
</dbReference>
<dbReference type="PROSITE" id="PS50109">
    <property type="entry name" value="HIS_KIN"/>
    <property type="match status" value="1"/>
</dbReference>
<dbReference type="CDD" id="cd06225">
    <property type="entry name" value="HAMP"/>
    <property type="match status" value="1"/>
</dbReference>
<dbReference type="PANTHER" id="PTHR45453">
    <property type="entry name" value="PHOSPHATE REGULON SENSOR PROTEIN PHOR"/>
    <property type="match status" value="1"/>
</dbReference>
<dbReference type="AlphaFoldDB" id="A0A956NDK7"/>
<comment type="caution">
    <text evidence="16">The sequence shown here is derived from an EMBL/GenBank/DDBJ whole genome shotgun (WGS) entry which is preliminary data.</text>
</comment>
<evidence type="ECO:0000256" key="5">
    <source>
        <dbReference type="ARBA" id="ARBA00022553"/>
    </source>
</evidence>
<feature type="domain" description="Histidine kinase" evidence="13">
    <location>
        <begin position="373"/>
        <end position="591"/>
    </location>
</feature>
<dbReference type="Gene3D" id="3.30.565.10">
    <property type="entry name" value="Histidine kinase-like ATPase, C-terminal domain"/>
    <property type="match status" value="1"/>
</dbReference>
<dbReference type="FunFam" id="1.10.287.130:FF:000008">
    <property type="entry name" value="Two-component sensor histidine kinase"/>
    <property type="match status" value="1"/>
</dbReference>
<keyword evidence="12" id="KW-0812">Transmembrane</keyword>
<evidence type="ECO:0000256" key="6">
    <source>
        <dbReference type="ARBA" id="ARBA00022679"/>
    </source>
</evidence>
<reference evidence="16" key="1">
    <citation type="submission" date="2020-04" db="EMBL/GenBank/DDBJ databases">
        <authorList>
            <person name="Zhang T."/>
        </authorList>
    </citation>
    <scope>NUCLEOTIDE SEQUENCE</scope>
    <source>
        <strain evidence="16">HKST-UBA02</strain>
    </source>
</reference>
<evidence type="ECO:0000259" key="14">
    <source>
        <dbReference type="PROSITE" id="PS50113"/>
    </source>
</evidence>
<keyword evidence="8" id="KW-0418">Kinase</keyword>
<evidence type="ECO:0000259" key="15">
    <source>
        <dbReference type="PROSITE" id="PS50885"/>
    </source>
</evidence>
<keyword evidence="4" id="KW-1003">Cell membrane</keyword>
<dbReference type="GO" id="GO:0000155">
    <property type="term" value="F:phosphorelay sensor kinase activity"/>
    <property type="evidence" value="ECO:0007669"/>
    <property type="project" value="InterPro"/>
</dbReference>
<dbReference type="Gene3D" id="6.10.340.10">
    <property type="match status" value="1"/>
</dbReference>
<evidence type="ECO:0000256" key="4">
    <source>
        <dbReference type="ARBA" id="ARBA00022475"/>
    </source>
</evidence>
<dbReference type="SUPFAM" id="SSF55785">
    <property type="entry name" value="PYP-like sensor domain (PAS domain)"/>
    <property type="match status" value="1"/>
</dbReference>
<dbReference type="SMART" id="SM00091">
    <property type="entry name" value="PAS"/>
    <property type="match status" value="1"/>
</dbReference>
<protein>
    <recommendedName>
        <fullName evidence="3">histidine kinase</fullName>
        <ecNumber evidence="3">2.7.13.3</ecNumber>
    </recommendedName>
</protein>
<dbReference type="GO" id="GO:0016036">
    <property type="term" value="P:cellular response to phosphate starvation"/>
    <property type="evidence" value="ECO:0007669"/>
    <property type="project" value="TreeGrafter"/>
</dbReference>
<keyword evidence="12" id="KW-1133">Transmembrane helix</keyword>
<evidence type="ECO:0000256" key="10">
    <source>
        <dbReference type="ARBA" id="ARBA00023012"/>
    </source>
</evidence>
<keyword evidence="6" id="KW-0808">Transferase</keyword>
<dbReference type="Gene3D" id="1.10.287.130">
    <property type="match status" value="1"/>
</dbReference>
<dbReference type="FunFam" id="3.30.565.10:FF:000006">
    <property type="entry name" value="Sensor histidine kinase WalK"/>
    <property type="match status" value="1"/>
</dbReference>
<dbReference type="InterPro" id="IPR004358">
    <property type="entry name" value="Sig_transdc_His_kin-like_C"/>
</dbReference>
<dbReference type="InterPro" id="IPR003661">
    <property type="entry name" value="HisK_dim/P_dom"/>
</dbReference>
<keyword evidence="10" id="KW-0902">Two-component regulatory system</keyword>
<dbReference type="InterPro" id="IPR035965">
    <property type="entry name" value="PAS-like_dom_sf"/>
</dbReference>
<evidence type="ECO:0000313" key="16">
    <source>
        <dbReference type="EMBL" id="MCA9754949.1"/>
    </source>
</evidence>
<dbReference type="GO" id="GO:0004721">
    <property type="term" value="F:phosphoprotein phosphatase activity"/>
    <property type="evidence" value="ECO:0007669"/>
    <property type="project" value="TreeGrafter"/>
</dbReference>
<dbReference type="InterPro" id="IPR003660">
    <property type="entry name" value="HAMP_dom"/>
</dbReference>
<dbReference type="Pfam" id="PF08448">
    <property type="entry name" value="PAS_4"/>
    <property type="match status" value="1"/>
</dbReference>